<dbReference type="RefSeq" id="WP_379069304.1">
    <property type="nucleotide sequence ID" value="NZ_JBHTIT010000001.1"/>
</dbReference>
<feature type="transmembrane region" description="Helical" evidence="7">
    <location>
        <begin position="476"/>
        <end position="496"/>
    </location>
</feature>
<gene>
    <name evidence="9" type="primary">dsbD</name>
    <name evidence="9" type="ORF">ACFQ0F_03780</name>
</gene>
<feature type="transmembrane region" description="Helical" evidence="7">
    <location>
        <begin position="351"/>
        <end position="381"/>
    </location>
</feature>
<keyword evidence="3 7" id="KW-0812">Transmembrane</keyword>
<protein>
    <submittedName>
        <fullName evidence="9">Protein-disulfide reductase DsbD</fullName>
        <ecNumber evidence="9">1.8.1.8</ecNumber>
    </submittedName>
</protein>
<dbReference type="Gene3D" id="3.40.30.10">
    <property type="entry name" value="Glutaredoxin"/>
    <property type="match status" value="1"/>
</dbReference>
<evidence type="ECO:0000256" key="6">
    <source>
        <dbReference type="ARBA" id="ARBA00023136"/>
    </source>
</evidence>
<dbReference type="EC" id="1.8.1.8" evidence="9"/>
<dbReference type="PANTHER" id="PTHR32234:SF0">
    <property type="entry name" value="THIOL:DISULFIDE INTERCHANGE PROTEIN DSBD"/>
    <property type="match status" value="1"/>
</dbReference>
<dbReference type="SUPFAM" id="SSF74863">
    <property type="entry name" value="Thiol:disulfide interchange protein DsbD, N-terminal domain (DsbD-alpha)"/>
    <property type="match status" value="1"/>
</dbReference>
<dbReference type="Pfam" id="PF02683">
    <property type="entry name" value="DsbD_TM"/>
    <property type="match status" value="1"/>
</dbReference>
<sequence length="639" mass="68055">MNCSQSLAYPAPRDLRMKRGLFTFALFCLLFISTSVSHASGLFGNTPRQGEFLPVDQAFIPSVLAEDGDLVLHFAITPGHYLYDNQFQLKWADGSIAPMLPAHTISSLGESHDDPTFGRVTVYREYINLTIPAPAHEATGVVELLVRYQGCADAGLCYPPEVWRVPVDLARWQPDLSGSATMASAPAVIQQEQASFENLQPQVAAPSTAPDATNANALAQWLATASFPVVLGMFLLLGLGLAFTPCVLPMLPILSAIIAGQKTPTARQGFLLALSYVLGMSVMYTIAGLLIASLGAAANISALLQKPAVLISFALIFIALAIMLWQGRAIALPQAWQDKLNQAQQQQRGGVYGSVFVMGAISSVIVSPCVSAPLAGVMLFLSTSQDAVLGGSALFALSMGMGLPLLVLGAGGARLIPKAGGWMDNVKRLFAWGLLAVAALMLLRLVSPAQAQIGWGVFFGLSALGLVSIGSQRRLLALLLATIMMIYAGSLVWSGAQGGHQLLKPWQLPAKAVQNGNGEDALGFVRVSERADLNSLIAEAKAKGQPVIVDVYADWCVSCIEMENDVLAKPSIQALLKPAKRIKFDITATTADQLAWMSENNLFGPPAYLFWDAAGTPQNNLVGATSLDNFAAHLERVWN</sequence>
<evidence type="ECO:0000256" key="7">
    <source>
        <dbReference type="SAM" id="Phobius"/>
    </source>
</evidence>
<dbReference type="Pfam" id="PF11412">
    <property type="entry name" value="DsbD_N"/>
    <property type="match status" value="1"/>
</dbReference>
<evidence type="ECO:0000256" key="3">
    <source>
        <dbReference type="ARBA" id="ARBA00022692"/>
    </source>
</evidence>
<reference evidence="10" key="1">
    <citation type="journal article" date="2019" name="Int. J. Syst. Evol. Microbiol.">
        <title>The Global Catalogue of Microorganisms (GCM) 10K type strain sequencing project: providing services to taxonomists for standard genome sequencing and annotation.</title>
        <authorList>
            <consortium name="The Broad Institute Genomics Platform"/>
            <consortium name="The Broad Institute Genome Sequencing Center for Infectious Disease"/>
            <person name="Wu L."/>
            <person name="Ma J."/>
        </authorList>
    </citation>
    <scope>NUCLEOTIDE SEQUENCE [LARGE SCALE GENOMIC DNA]</scope>
    <source>
        <strain evidence="10">CCUG 63419</strain>
    </source>
</reference>
<feature type="transmembrane region" description="Helical" evidence="7">
    <location>
        <begin position="229"/>
        <end position="258"/>
    </location>
</feature>
<dbReference type="GO" id="GO:0047134">
    <property type="term" value="F:protein-disulfide reductase [NAD(P)H] activity"/>
    <property type="evidence" value="ECO:0007669"/>
    <property type="project" value="UniProtKB-EC"/>
</dbReference>
<feature type="transmembrane region" description="Helical" evidence="7">
    <location>
        <begin position="308"/>
        <end position="330"/>
    </location>
</feature>
<proteinExistence type="predicted"/>
<feature type="domain" description="Thioredoxin" evidence="8">
    <location>
        <begin position="502"/>
        <end position="639"/>
    </location>
</feature>
<dbReference type="EMBL" id="JBHTIT010000001">
    <property type="protein sequence ID" value="MFD0949518.1"/>
    <property type="molecule type" value="Genomic_DNA"/>
</dbReference>
<evidence type="ECO:0000256" key="1">
    <source>
        <dbReference type="ARBA" id="ARBA00004651"/>
    </source>
</evidence>
<evidence type="ECO:0000313" key="10">
    <source>
        <dbReference type="Proteomes" id="UP001597044"/>
    </source>
</evidence>
<accession>A0ABW3HGV2</accession>
<comment type="subcellular location">
    <subcellularLocation>
        <location evidence="1">Cell membrane</location>
        <topology evidence="1">Multi-pass membrane protein</topology>
    </subcellularLocation>
</comment>
<name>A0ABW3HGV2_9GAMM</name>
<feature type="transmembrane region" description="Helical" evidence="7">
    <location>
        <begin position="270"/>
        <end position="296"/>
    </location>
</feature>
<organism evidence="9 10">
    <name type="scientific">Paraperlucidibaca wandonensis</name>
    <dbReference type="NCBI Taxonomy" id="1268273"/>
    <lineage>
        <taxon>Bacteria</taxon>
        <taxon>Pseudomonadati</taxon>
        <taxon>Pseudomonadota</taxon>
        <taxon>Gammaproteobacteria</taxon>
        <taxon>Moraxellales</taxon>
        <taxon>Moraxellaceae</taxon>
        <taxon>Paraperlucidibaca</taxon>
    </lineage>
</organism>
<keyword evidence="2" id="KW-1003">Cell membrane</keyword>
<keyword evidence="4" id="KW-0201">Cytochrome c-type biogenesis</keyword>
<comment type="caution">
    <text evidence="9">The sequence shown here is derived from an EMBL/GenBank/DDBJ whole genome shotgun (WGS) entry which is preliminary data.</text>
</comment>
<dbReference type="SUPFAM" id="SSF52833">
    <property type="entry name" value="Thioredoxin-like"/>
    <property type="match status" value="1"/>
</dbReference>
<feature type="transmembrane region" description="Helical" evidence="7">
    <location>
        <begin position="387"/>
        <end position="408"/>
    </location>
</feature>
<dbReference type="PROSITE" id="PS51352">
    <property type="entry name" value="THIOREDOXIN_2"/>
    <property type="match status" value="1"/>
</dbReference>
<evidence type="ECO:0000256" key="2">
    <source>
        <dbReference type="ARBA" id="ARBA00022475"/>
    </source>
</evidence>
<dbReference type="NCBIfam" id="NF001419">
    <property type="entry name" value="PRK00293.1"/>
    <property type="match status" value="1"/>
</dbReference>
<dbReference type="InterPro" id="IPR028250">
    <property type="entry name" value="DsbDN"/>
</dbReference>
<evidence type="ECO:0000259" key="8">
    <source>
        <dbReference type="PROSITE" id="PS51352"/>
    </source>
</evidence>
<keyword evidence="6 7" id="KW-0472">Membrane</keyword>
<keyword evidence="9" id="KW-0560">Oxidoreductase</keyword>
<evidence type="ECO:0000256" key="4">
    <source>
        <dbReference type="ARBA" id="ARBA00022748"/>
    </source>
</evidence>
<dbReference type="InterPro" id="IPR013766">
    <property type="entry name" value="Thioredoxin_domain"/>
</dbReference>
<dbReference type="Proteomes" id="UP001597044">
    <property type="component" value="Unassembled WGS sequence"/>
</dbReference>
<dbReference type="InterPro" id="IPR036929">
    <property type="entry name" value="DsbDN_sf"/>
</dbReference>
<dbReference type="InterPro" id="IPR003834">
    <property type="entry name" value="Cyt_c_assmbl_TM_dom"/>
</dbReference>
<feature type="transmembrane region" description="Helical" evidence="7">
    <location>
        <begin position="452"/>
        <end position="469"/>
    </location>
</feature>
<feature type="transmembrane region" description="Helical" evidence="7">
    <location>
        <begin position="429"/>
        <end position="446"/>
    </location>
</feature>
<evidence type="ECO:0000313" key="9">
    <source>
        <dbReference type="EMBL" id="MFD0949518.1"/>
    </source>
</evidence>
<dbReference type="Pfam" id="PF13899">
    <property type="entry name" value="Thioredoxin_7"/>
    <property type="match status" value="1"/>
</dbReference>
<dbReference type="InterPro" id="IPR036249">
    <property type="entry name" value="Thioredoxin-like_sf"/>
</dbReference>
<keyword evidence="5 7" id="KW-1133">Transmembrane helix</keyword>
<keyword evidence="10" id="KW-1185">Reference proteome</keyword>
<evidence type="ECO:0000256" key="5">
    <source>
        <dbReference type="ARBA" id="ARBA00022989"/>
    </source>
</evidence>
<dbReference type="PANTHER" id="PTHR32234">
    <property type="entry name" value="THIOL:DISULFIDE INTERCHANGE PROTEIN DSBD"/>
    <property type="match status" value="1"/>
</dbReference>
<dbReference type="Gene3D" id="2.60.40.1250">
    <property type="entry name" value="Thiol:disulfide interchange protein DsbD, N-terminal domain"/>
    <property type="match status" value="1"/>
</dbReference>